<dbReference type="InterPro" id="IPR050645">
    <property type="entry name" value="Histidine_acid_phosphatase"/>
</dbReference>
<evidence type="ECO:0000256" key="7">
    <source>
        <dbReference type="ARBA" id="ARBA00023180"/>
    </source>
</evidence>
<keyword evidence="8" id="KW-1185">Reference proteome</keyword>
<keyword evidence="6" id="KW-1015">Disulfide bond</keyword>
<comment type="similarity">
    <text evidence="2">Belongs to the histidine acid phosphatase family.</text>
</comment>
<evidence type="ECO:0000256" key="4">
    <source>
        <dbReference type="ARBA" id="ARBA00022729"/>
    </source>
</evidence>
<evidence type="ECO:0000256" key="6">
    <source>
        <dbReference type="ARBA" id="ARBA00023157"/>
    </source>
</evidence>
<proteinExistence type="inferred from homology"/>
<evidence type="ECO:0000256" key="3">
    <source>
        <dbReference type="ARBA" id="ARBA00012646"/>
    </source>
</evidence>
<protein>
    <recommendedName>
        <fullName evidence="3">acid phosphatase</fullName>
        <ecNumber evidence="3">3.1.3.2</ecNumber>
    </recommendedName>
</protein>
<dbReference type="AlphaFoldDB" id="A0A0N4Z4P5"/>
<dbReference type="InterPro" id="IPR000560">
    <property type="entry name" value="His_Pase_clade-2"/>
</dbReference>
<evidence type="ECO:0000313" key="8">
    <source>
        <dbReference type="Proteomes" id="UP000038045"/>
    </source>
</evidence>
<dbReference type="Gene3D" id="3.40.50.1240">
    <property type="entry name" value="Phosphoglycerate mutase-like"/>
    <property type="match status" value="1"/>
</dbReference>
<dbReference type="GO" id="GO:0003993">
    <property type="term" value="F:acid phosphatase activity"/>
    <property type="evidence" value="ECO:0007669"/>
    <property type="project" value="UniProtKB-EC"/>
</dbReference>
<dbReference type="Pfam" id="PF00328">
    <property type="entry name" value="His_Phos_2"/>
    <property type="match status" value="1"/>
</dbReference>
<dbReference type="InterPro" id="IPR029033">
    <property type="entry name" value="His_PPase_superfam"/>
</dbReference>
<accession>A0A0N4Z4P5</accession>
<evidence type="ECO:0000256" key="2">
    <source>
        <dbReference type="ARBA" id="ARBA00005375"/>
    </source>
</evidence>
<dbReference type="SUPFAM" id="SSF53254">
    <property type="entry name" value="Phosphoglycerate mutase-like"/>
    <property type="match status" value="1"/>
</dbReference>
<organism evidence="8 9">
    <name type="scientific">Parastrongyloides trichosuri</name>
    <name type="common">Possum-specific nematode worm</name>
    <dbReference type="NCBI Taxonomy" id="131310"/>
    <lineage>
        <taxon>Eukaryota</taxon>
        <taxon>Metazoa</taxon>
        <taxon>Ecdysozoa</taxon>
        <taxon>Nematoda</taxon>
        <taxon>Chromadorea</taxon>
        <taxon>Rhabditida</taxon>
        <taxon>Tylenchina</taxon>
        <taxon>Panagrolaimomorpha</taxon>
        <taxon>Strongyloidoidea</taxon>
        <taxon>Strongyloididae</taxon>
        <taxon>Parastrongyloides</taxon>
    </lineage>
</organism>
<dbReference type="Proteomes" id="UP000038045">
    <property type="component" value="Unplaced"/>
</dbReference>
<dbReference type="PANTHER" id="PTHR11567">
    <property type="entry name" value="ACID PHOSPHATASE-RELATED"/>
    <property type="match status" value="1"/>
</dbReference>
<sequence length="362" mass="42335">MAQVVWRHGERVPLLNYSFTSNNNPYTNISLGSLTPNGILQQEYLGKALRERYINNLKLVDKNYKSNEVQFRSTKKNRTIESAYANLRGFYDIINSSNIPVLTDFFGIKDDWSRGISCPRYIKLLEKKMNDYDNIFYKNNKKFIDILIKKTNSSHMTMENVSNLYDTIYVEKHLNILKPNFINEDEFKQLEDLSMEIYKFKDGQDAFNMSGDFNLTKLSSGPLFKNILYNFENKKCNCSDNIFRITSTNSTSLNKLSYIGYSAHDYTIAGLLVLIGIDDFRRNEMFQLDFTSSIIFELYLTSENKYEIKVLFSTNQLNQLSDITSKVKGCKGLRFCSYDKFKNALIDRIPKNVYEECYDKKY</sequence>
<keyword evidence="4" id="KW-0732">Signal</keyword>
<dbReference type="STRING" id="131310.A0A0N4Z4P5"/>
<keyword evidence="7" id="KW-0325">Glycoprotein</keyword>
<evidence type="ECO:0000256" key="1">
    <source>
        <dbReference type="ARBA" id="ARBA00000032"/>
    </source>
</evidence>
<dbReference type="PANTHER" id="PTHR11567:SF211">
    <property type="entry name" value="PROSTATIC ACID PHOSPHATASE"/>
    <property type="match status" value="1"/>
</dbReference>
<dbReference type="EC" id="3.1.3.2" evidence="3"/>
<dbReference type="CDD" id="cd07061">
    <property type="entry name" value="HP_HAP_like"/>
    <property type="match status" value="1"/>
</dbReference>
<reference evidence="9" key="1">
    <citation type="submission" date="2017-02" db="UniProtKB">
        <authorList>
            <consortium name="WormBaseParasite"/>
        </authorList>
    </citation>
    <scope>IDENTIFICATION</scope>
</reference>
<evidence type="ECO:0000313" key="9">
    <source>
        <dbReference type="WBParaSite" id="PTRK_0000196100.1"/>
    </source>
</evidence>
<evidence type="ECO:0000256" key="5">
    <source>
        <dbReference type="ARBA" id="ARBA00022801"/>
    </source>
</evidence>
<dbReference type="WBParaSite" id="PTRK_0000196100.1">
    <property type="protein sequence ID" value="PTRK_0000196100.1"/>
    <property type="gene ID" value="PTRK_0000196100"/>
</dbReference>
<name>A0A0N4Z4P5_PARTI</name>
<comment type="catalytic activity">
    <reaction evidence="1">
        <text>a phosphate monoester + H2O = an alcohol + phosphate</text>
        <dbReference type="Rhea" id="RHEA:15017"/>
        <dbReference type="ChEBI" id="CHEBI:15377"/>
        <dbReference type="ChEBI" id="CHEBI:30879"/>
        <dbReference type="ChEBI" id="CHEBI:43474"/>
        <dbReference type="ChEBI" id="CHEBI:67140"/>
        <dbReference type="EC" id="3.1.3.2"/>
    </reaction>
</comment>
<keyword evidence="5" id="KW-0378">Hydrolase</keyword>